<evidence type="ECO:0000256" key="2">
    <source>
        <dbReference type="SAM" id="SignalP"/>
    </source>
</evidence>
<feature type="signal peptide" evidence="2">
    <location>
        <begin position="1"/>
        <end position="24"/>
    </location>
</feature>
<keyword evidence="4" id="KW-1185">Reference proteome</keyword>
<feature type="compositionally biased region" description="Low complexity" evidence="1">
    <location>
        <begin position="404"/>
        <end position="415"/>
    </location>
</feature>
<feature type="compositionally biased region" description="Low complexity" evidence="1">
    <location>
        <begin position="308"/>
        <end position="317"/>
    </location>
</feature>
<evidence type="ECO:0000256" key="1">
    <source>
        <dbReference type="SAM" id="MobiDB-lite"/>
    </source>
</evidence>
<dbReference type="EMBL" id="KQ965794">
    <property type="protein sequence ID" value="KXS11925.1"/>
    <property type="molecule type" value="Genomic_DNA"/>
</dbReference>
<feature type="region of interest" description="Disordered" evidence="1">
    <location>
        <begin position="298"/>
        <end position="325"/>
    </location>
</feature>
<dbReference type="OrthoDB" id="10596326at2759"/>
<keyword evidence="2" id="KW-0732">Signal</keyword>
<dbReference type="Proteomes" id="UP000070544">
    <property type="component" value="Unassembled WGS sequence"/>
</dbReference>
<evidence type="ECO:0000313" key="3">
    <source>
        <dbReference type="EMBL" id="KXS11925.1"/>
    </source>
</evidence>
<reference evidence="3 4" key="1">
    <citation type="journal article" date="2015" name="Genome Biol. Evol.">
        <title>Phylogenomic analyses indicate that early fungi evolved digesting cell walls of algal ancestors of land plants.</title>
        <authorList>
            <person name="Chang Y."/>
            <person name="Wang S."/>
            <person name="Sekimoto S."/>
            <person name="Aerts A.L."/>
            <person name="Choi C."/>
            <person name="Clum A."/>
            <person name="LaButti K.M."/>
            <person name="Lindquist E.A."/>
            <person name="Yee Ngan C."/>
            <person name="Ohm R.A."/>
            <person name="Salamov A.A."/>
            <person name="Grigoriev I.V."/>
            <person name="Spatafora J.W."/>
            <person name="Berbee M.L."/>
        </authorList>
    </citation>
    <scope>NUCLEOTIDE SEQUENCE [LARGE SCALE GENOMIC DNA]</scope>
    <source>
        <strain evidence="3 4">JEL478</strain>
    </source>
</reference>
<organism evidence="3 4">
    <name type="scientific">Gonapodya prolifera (strain JEL478)</name>
    <name type="common">Monoblepharis prolifera</name>
    <dbReference type="NCBI Taxonomy" id="1344416"/>
    <lineage>
        <taxon>Eukaryota</taxon>
        <taxon>Fungi</taxon>
        <taxon>Fungi incertae sedis</taxon>
        <taxon>Chytridiomycota</taxon>
        <taxon>Chytridiomycota incertae sedis</taxon>
        <taxon>Monoblepharidomycetes</taxon>
        <taxon>Monoblepharidales</taxon>
        <taxon>Gonapodyaceae</taxon>
        <taxon>Gonapodya</taxon>
    </lineage>
</organism>
<feature type="region of interest" description="Disordered" evidence="1">
    <location>
        <begin position="153"/>
        <end position="180"/>
    </location>
</feature>
<feature type="compositionally biased region" description="Low complexity" evidence="1">
    <location>
        <begin position="212"/>
        <end position="224"/>
    </location>
</feature>
<accession>A0A139A647</accession>
<proteinExistence type="predicted"/>
<dbReference type="AlphaFoldDB" id="A0A139A647"/>
<sequence>MSHPPPSPRLVALLARILPLFVDSHSTHPTHTHTTRISLDDPDTLFALGKALELALCVAGVKPGWLGLSYNARVVGAVQEAVGEWGRWRWDGMELVQVDVEVVGVEEGIGKRFVMLPIKDQGKTQLGVLDAAHLERTVTGTQEFAHFLATVAPPHSDADTAPTTNGDPDPDRNPSHISTFLTSHPTLLGAALGYRTPGDHGIYTPSSPSPSPFTSLSTSLSTSPSPSPSPSPYTLPLLTPLALRLSIRPTRPFLRALAAALAIPPPRGPHVDALPFVVAFAGRPANLLSPTTAAADAHAHAHGDADADTGAGAGSHAGTRDSTPSRSKWDAILADYISIASLCHACGVGGAELAVGNEGWERSIVSPGAGAVRGGAEEAVGVNGVAENAFGGAAQENGVKGDATDAQAQTQTQAKAKADDPWDLFD</sequence>
<evidence type="ECO:0000313" key="4">
    <source>
        <dbReference type="Proteomes" id="UP000070544"/>
    </source>
</evidence>
<feature type="region of interest" description="Disordered" evidence="1">
    <location>
        <begin position="393"/>
        <end position="426"/>
    </location>
</feature>
<feature type="chain" id="PRO_5007295981" evidence="2">
    <location>
        <begin position="25"/>
        <end position="426"/>
    </location>
</feature>
<gene>
    <name evidence="3" type="ORF">M427DRAFT_60063</name>
</gene>
<name>A0A139A647_GONPJ</name>
<feature type="region of interest" description="Disordered" evidence="1">
    <location>
        <begin position="199"/>
        <end position="232"/>
    </location>
</feature>
<protein>
    <submittedName>
        <fullName evidence="3">Uncharacterized protein</fullName>
    </submittedName>
</protein>